<dbReference type="AlphaFoldDB" id="A0AAV1I0Z8"/>
<keyword evidence="2" id="KW-0479">Metal-binding</keyword>
<dbReference type="Gene3D" id="3.40.630.10">
    <property type="entry name" value="Zn peptidases"/>
    <property type="match status" value="1"/>
</dbReference>
<dbReference type="NCBIfam" id="NF006053">
    <property type="entry name" value="PRK08201.1"/>
    <property type="match status" value="1"/>
</dbReference>
<dbReference type="Proteomes" id="UP001314263">
    <property type="component" value="Unassembled WGS sequence"/>
</dbReference>
<evidence type="ECO:0000256" key="1">
    <source>
        <dbReference type="ARBA" id="ARBA00022670"/>
    </source>
</evidence>
<evidence type="ECO:0000313" key="7">
    <source>
        <dbReference type="Proteomes" id="UP001314263"/>
    </source>
</evidence>
<dbReference type="Pfam" id="PF01546">
    <property type="entry name" value="Peptidase_M20"/>
    <property type="match status" value="1"/>
</dbReference>
<dbReference type="Pfam" id="PF07687">
    <property type="entry name" value="M20_dimer"/>
    <property type="match status" value="1"/>
</dbReference>
<keyword evidence="1" id="KW-0645">Protease</keyword>
<dbReference type="NCBIfam" id="NF006579">
    <property type="entry name" value="PRK09104.1"/>
    <property type="match status" value="1"/>
</dbReference>
<evidence type="ECO:0000256" key="2">
    <source>
        <dbReference type="ARBA" id="ARBA00022723"/>
    </source>
</evidence>
<evidence type="ECO:0000259" key="5">
    <source>
        <dbReference type="Pfam" id="PF07687"/>
    </source>
</evidence>
<comment type="caution">
    <text evidence="6">The sequence shown here is derived from an EMBL/GenBank/DDBJ whole genome shotgun (WGS) entry which is preliminary data.</text>
</comment>
<dbReference type="PANTHER" id="PTHR43270">
    <property type="entry name" value="BETA-ALA-HIS DIPEPTIDASE"/>
    <property type="match status" value="1"/>
</dbReference>
<keyword evidence="7" id="KW-1185">Reference proteome</keyword>
<dbReference type="GO" id="GO:0046872">
    <property type="term" value="F:metal ion binding"/>
    <property type="evidence" value="ECO:0007669"/>
    <property type="project" value="UniProtKB-KW"/>
</dbReference>
<keyword evidence="4" id="KW-0732">Signal</keyword>
<feature type="domain" description="Peptidase M20 dimerisation" evidence="5">
    <location>
        <begin position="218"/>
        <end position="376"/>
    </location>
</feature>
<evidence type="ECO:0000256" key="3">
    <source>
        <dbReference type="ARBA" id="ARBA00022801"/>
    </source>
</evidence>
<proteinExistence type="predicted"/>
<reference evidence="6 7" key="1">
    <citation type="submission" date="2023-10" db="EMBL/GenBank/DDBJ databases">
        <authorList>
            <person name="Maclean D."/>
            <person name="Macfadyen A."/>
        </authorList>
    </citation>
    <scope>NUCLEOTIDE SEQUENCE [LARGE SCALE GENOMIC DNA]</scope>
</reference>
<gene>
    <name evidence="6" type="ORF">CVIRNUC_003205</name>
</gene>
<keyword evidence="3" id="KW-0378">Hydrolase</keyword>
<accession>A0AAV1I0Z8</accession>
<dbReference type="SUPFAM" id="SSF53187">
    <property type="entry name" value="Zn-dependent exopeptidases"/>
    <property type="match status" value="1"/>
</dbReference>
<dbReference type="InterPro" id="IPR011650">
    <property type="entry name" value="Peptidase_M20_dimer"/>
</dbReference>
<dbReference type="EMBL" id="CAUYUE010000004">
    <property type="protein sequence ID" value="CAK0764903.1"/>
    <property type="molecule type" value="Genomic_DNA"/>
</dbReference>
<feature type="signal peptide" evidence="4">
    <location>
        <begin position="1"/>
        <end position="18"/>
    </location>
</feature>
<dbReference type="Gene3D" id="3.30.70.360">
    <property type="match status" value="1"/>
</dbReference>
<dbReference type="InterPro" id="IPR051458">
    <property type="entry name" value="Cyt/Met_Dipeptidase"/>
</dbReference>
<dbReference type="InterPro" id="IPR002933">
    <property type="entry name" value="Peptidase_M20"/>
</dbReference>
<sequence length="493" mass="53691">MNLQAALFLLLSLTSALCNSNVNEALTYSDKNVNRIDEDLLQLAAIPSISSLPEHAKDIIAASQWLIDHLKSSGLENVQLLPTNAQPSVYAEWLKADGAPTVLVYGHYDVQPVDPLQLWNTPPFEPTVDRKKDMLFRGRGVSDDKGGLLQPIHAVEAFLKTSKQLPVNVKFLLEGQEEIGSPNLAELLHENAGLLKADIALSADGGQISAEHSGIALGLRGGIAFEVEAQTVDVDLHSGMKGGSVQNPIHALAQFVDNLHAPNGSVNVEGFYRGVRERTEEDKADAAAFPFDEAAEMASLGAMGPHGEEGFTTLERRWLRPTLDVVGIWGGFTGTGIKTIVPSKATAKISCRLVPDQDPVAILEALRAHTEGHAPPQTKLTFRKLPFHAQPYLMPRNTMANRAATKVLKGLFKGPFYYREGGSIPALALMKEHLGIWCTSFGFGLSTDNLHSPNERYMITMWDKGREAWIRLLQEISTEAALENASDAAKDEL</sequence>
<dbReference type="GO" id="GO:0006508">
    <property type="term" value="P:proteolysis"/>
    <property type="evidence" value="ECO:0007669"/>
    <property type="project" value="UniProtKB-KW"/>
</dbReference>
<organism evidence="6 7">
    <name type="scientific">Coccomyxa viridis</name>
    <dbReference type="NCBI Taxonomy" id="1274662"/>
    <lineage>
        <taxon>Eukaryota</taxon>
        <taxon>Viridiplantae</taxon>
        <taxon>Chlorophyta</taxon>
        <taxon>core chlorophytes</taxon>
        <taxon>Trebouxiophyceae</taxon>
        <taxon>Trebouxiophyceae incertae sedis</taxon>
        <taxon>Coccomyxaceae</taxon>
        <taxon>Coccomyxa</taxon>
    </lineage>
</organism>
<name>A0AAV1I0Z8_9CHLO</name>
<evidence type="ECO:0000256" key="4">
    <source>
        <dbReference type="SAM" id="SignalP"/>
    </source>
</evidence>
<protein>
    <recommendedName>
        <fullName evidence="5">Peptidase M20 dimerisation domain-containing protein</fullName>
    </recommendedName>
</protein>
<dbReference type="PANTHER" id="PTHR43270:SF12">
    <property type="entry name" value="SUCCINYL-DIAMINOPIMELATE DESUCCINYLASE"/>
    <property type="match status" value="1"/>
</dbReference>
<evidence type="ECO:0000313" key="6">
    <source>
        <dbReference type="EMBL" id="CAK0764903.1"/>
    </source>
</evidence>
<dbReference type="GO" id="GO:0008233">
    <property type="term" value="F:peptidase activity"/>
    <property type="evidence" value="ECO:0007669"/>
    <property type="project" value="UniProtKB-KW"/>
</dbReference>
<feature type="chain" id="PRO_5043863927" description="Peptidase M20 dimerisation domain-containing protein" evidence="4">
    <location>
        <begin position="19"/>
        <end position="493"/>
    </location>
</feature>